<dbReference type="PANTHER" id="PTHR35869">
    <property type="entry name" value="OUTER-MEMBRANE LIPOPROTEIN CARRIER PROTEIN"/>
    <property type="match status" value="1"/>
</dbReference>
<gene>
    <name evidence="3" type="ORF">K1J50_15850</name>
</gene>
<dbReference type="RefSeq" id="WP_220118737.1">
    <property type="nucleotide sequence ID" value="NZ_JAHZUY010000061.1"/>
</dbReference>
<feature type="chain" id="PRO_5045757909" evidence="2">
    <location>
        <begin position="30"/>
        <end position="236"/>
    </location>
</feature>
<evidence type="ECO:0000256" key="2">
    <source>
        <dbReference type="SAM" id="SignalP"/>
    </source>
</evidence>
<dbReference type="Gene3D" id="2.50.20.10">
    <property type="entry name" value="Lipoprotein localisation LolA/LolB/LppX"/>
    <property type="match status" value="1"/>
</dbReference>
<dbReference type="InterPro" id="IPR029046">
    <property type="entry name" value="LolA/LolB/LppX"/>
</dbReference>
<dbReference type="EMBL" id="JAHZUY010000061">
    <property type="protein sequence ID" value="MBW8270957.1"/>
    <property type="molecule type" value="Genomic_DNA"/>
</dbReference>
<protein>
    <submittedName>
        <fullName evidence="3">Outer membrane lipoprotein carrier protein LolA</fullName>
    </submittedName>
</protein>
<comment type="caution">
    <text evidence="3">The sequence shown here is derived from an EMBL/GenBank/DDBJ whole genome shotgun (WGS) entry which is preliminary data.</text>
</comment>
<dbReference type="InterPro" id="IPR004564">
    <property type="entry name" value="OM_lipoprot_carrier_LolA-like"/>
</dbReference>
<dbReference type="Pfam" id="PF03548">
    <property type="entry name" value="LolA"/>
    <property type="match status" value="1"/>
</dbReference>
<sequence>MSIPSPSRRRGLLLGAVLAAAAVPPLVPAAAQPPPSAAGARAAAAPLSERDRADLARVEAYLNRLTTLRARFLQIAQNGAAAEGTAWIWRPGRMRFEYDPPEPLLLVASHGQFLLYDRELRQPSTVPVAQTPLAFLLRETLRLSGDVTVTRVERGGGFLRVTLFRTAAPAEGRLTLVFQDDPIELRQWVVVDAQGRETRVSLSRIETGVRMDPRIFEFNDPRFFETEPQRGPPGGG</sequence>
<keyword evidence="4" id="KW-1185">Reference proteome</keyword>
<accession>A0ABS7F5Q9</accession>
<evidence type="ECO:0000256" key="1">
    <source>
        <dbReference type="ARBA" id="ARBA00022729"/>
    </source>
</evidence>
<dbReference type="InterPro" id="IPR006311">
    <property type="entry name" value="TAT_signal"/>
</dbReference>
<organism evidence="3 4">
    <name type="scientific">Caldovatus aquaticus</name>
    <dbReference type="NCBI Taxonomy" id="2865671"/>
    <lineage>
        <taxon>Bacteria</taxon>
        <taxon>Pseudomonadati</taxon>
        <taxon>Pseudomonadota</taxon>
        <taxon>Alphaproteobacteria</taxon>
        <taxon>Acetobacterales</taxon>
        <taxon>Roseomonadaceae</taxon>
        <taxon>Caldovatus</taxon>
    </lineage>
</organism>
<reference evidence="3 4" key="1">
    <citation type="submission" date="2021-08" db="EMBL/GenBank/DDBJ databases">
        <title>Caldovatus sediminis gen. nov., sp. nov., a moderately thermophilic bacterium isolated from a hot spring.</title>
        <authorList>
            <person name="Hu C.-J."/>
            <person name="Li W.-J."/>
            <person name="Xian W.-D."/>
        </authorList>
    </citation>
    <scope>NUCLEOTIDE SEQUENCE [LARGE SCALE GENOMIC DNA]</scope>
    <source>
        <strain evidence="3 4">SYSU G05006</strain>
    </source>
</reference>
<evidence type="ECO:0000313" key="4">
    <source>
        <dbReference type="Proteomes" id="UP001519924"/>
    </source>
</evidence>
<dbReference type="SUPFAM" id="SSF89392">
    <property type="entry name" value="Prokaryotic lipoproteins and lipoprotein localization factors"/>
    <property type="match status" value="1"/>
</dbReference>
<dbReference type="PROSITE" id="PS51318">
    <property type="entry name" value="TAT"/>
    <property type="match status" value="1"/>
</dbReference>
<dbReference type="Proteomes" id="UP001519924">
    <property type="component" value="Unassembled WGS sequence"/>
</dbReference>
<dbReference type="CDD" id="cd16325">
    <property type="entry name" value="LolA"/>
    <property type="match status" value="1"/>
</dbReference>
<keyword evidence="1 2" id="KW-0732">Signal</keyword>
<evidence type="ECO:0000313" key="3">
    <source>
        <dbReference type="EMBL" id="MBW8270957.1"/>
    </source>
</evidence>
<proteinExistence type="predicted"/>
<feature type="signal peptide" evidence="2">
    <location>
        <begin position="1"/>
        <end position="29"/>
    </location>
</feature>
<dbReference type="PANTHER" id="PTHR35869:SF1">
    <property type="entry name" value="OUTER-MEMBRANE LIPOPROTEIN CARRIER PROTEIN"/>
    <property type="match status" value="1"/>
</dbReference>
<keyword evidence="3" id="KW-0449">Lipoprotein</keyword>
<name>A0ABS7F5Q9_9PROT</name>